<reference evidence="2 3" key="1">
    <citation type="submission" date="2019-06" db="EMBL/GenBank/DDBJ databases">
        <title>Sequencing the genomes of 1000 actinobacteria strains.</title>
        <authorList>
            <person name="Klenk H.-P."/>
        </authorList>
    </citation>
    <scope>NUCLEOTIDE SEQUENCE [LARGE SCALE GENOMIC DNA]</scope>
    <source>
        <strain evidence="2 3">DSM 45928</strain>
    </source>
</reference>
<accession>A0A543AZE5</accession>
<dbReference type="OrthoDB" id="5194572at2"/>
<evidence type="ECO:0000313" key="3">
    <source>
        <dbReference type="Proteomes" id="UP000317043"/>
    </source>
</evidence>
<dbReference type="AlphaFoldDB" id="A0A543AZE5"/>
<evidence type="ECO:0000313" key="2">
    <source>
        <dbReference type="EMBL" id="TQL77967.1"/>
    </source>
</evidence>
<protein>
    <submittedName>
        <fullName evidence="2">Uncharacterized protein</fullName>
    </submittedName>
</protein>
<name>A0A543AZE5_9ACTN</name>
<feature type="transmembrane region" description="Helical" evidence="1">
    <location>
        <begin position="85"/>
        <end position="107"/>
    </location>
</feature>
<proteinExistence type="predicted"/>
<dbReference type="InParanoid" id="A0A543AZE5"/>
<gene>
    <name evidence="2" type="ORF">FB566_3542</name>
</gene>
<evidence type="ECO:0000256" key="1">
    <source>
        <dbReference type="SAM" id="Phobius"/>
    </source>
</evidence>
<dbReference type="RefSeq" id="WP_142041677.1">
    <property type="nucleotide sequence ID" value="NZ_JBHTGS010000001.1"/>
</dbReference>
<feature type="transmembrane region" description="Helical" evidence="1">
    <location>
        <begin position="21"/>
        <end position="43"/>
    </location>
</feature>
<feature type="transmembrane region" description="Helical" evidence="1">
    <location>
        <begin position="113"/>
        <end position="133"/>
    </location>
</feature>
<feature type="transmembrane region" description="Helical" evidence="1">
    <location>
        <begin position="55"/>
        <end position="73"/>
    </location>
</feature>
<dbReference type="EMBL" id="VFOW01000001">
    <property type="protein sequence ID" value="TQL77967.1"/>
    <property type="molecule type" value="Genomic_DNA"/>
</dbReference>
<sequence length="143" mass="16150">MTETEQTERFPKRDDDGRIVSLVEMMLFVMILLLVGVLMLSAIDGLFWLLGFGEFGQISGWIAGLLAIFVFLDDFRAWKEFRVRWGVAPVALVLSTVAGLGVVSIMPEFWLPLYHGALGVTVFALIYTVLWFTGMRLMGEREI</sequence>
<keyword evidence="1" id="KW-0812">Transmembrane</keyword>
<keyword evidence="1" id="KW-0472">Membrane</keyword>
<organism evidence="2 3">
    <name type="scientific">Stackebrandtia endophytica</name>
    <dbReference type="NCBI Taxonomy" id="1496996"/>
    <lineage>
        <taxon>Bacteria</taxon>
        <taxon>Bacillati</taxon>
        <taxon>Actinomycetota</taxon>
        <taxon>Actinomycetes</taxon>
        <taxon>Glycomycetales</taxon>
        <taxon>Glycomycetaceae</taxon>
        <taxon>Stackebrandtia</taxon>
    </lineage>
</organism>
<dbReference type="Proteomes" id="UP000317043">
    <property type="component" value="Unassembled WGS sequence"/>
</dbReference>
<keyword evidence="3" id="KW-1185">Reference proteome</keyword>
<keyword evidence="1" id="KW-1133">Transmembrane helix</keyword>
<comment type="caution">
    <text evidence="2">The sequence shown here is derived from an EMBL/GenBank/DDBJ whole genome shotgun (WGS) entry which is preliminary data.</text>
</comment>